<dbReference type="PANTHER" id="PTHR13318">
    <property type="entry name" value="PARTNER OF PAIRED, ISOFORM B-RELATED"/>
    <property type="match status" value="1"/>
</dbReference>
<dbReference type="SMART" id="SM00367">
    <property type="entry name" value="LRR_CC"/>
    <property type="match status" value="3"/>
</dbReference>
<reference evidence="1 2" key="1">
    <citation type="journal article" date="2022" name="Gigascience">
        <title>A chromosome-level genome assembly and annotation of the desert horned lizard, Phrynosoma platyrhinos, provides insight into chromosomal rearrangements among reptiles.</title>
        <authorList>
            <person name="Koochekian N."/>
            <person name="Ascanio A."/>
            <person name="Farleigh K."/>
            <person name="Card D.C."/>
            <person name="Schield D.R."/>
            <person name="Castoe T.A."/>
            <person name="Jezkova T."/>
        </authorList>
    </citation>
    <scope>NUCLEOTIDE SEQUENCE [LARGE SCALE GENOMIC DNA]</scope>
    <source>
        <strain evidence="1">NK-2021</strain>
    </source>
</reference>
<dbReference type="InterPro" id="IPR006553">
    <property type="entry name" value="Leu-rich_rpt_Cys-con_subtyp"/>
</dbReference>
<dbReference type="SUPFAM" id="SSF52047">
    <property type="entry name" value="RNI-like"/>
    <property type="match status" value="1"/>
</dbReference>
<organism evidence="1 2">
    <name type="scientific">Phrynosoma platyrhinos</name>
    <name type="common">Desert horned lizard</name>
    <dbReference type="NCBI Taxonomy" id="52577"/>
    <lineage>
        <taxon>Eukaryota</taxon>
        <taxon>Metazoa</taxon>
        <taxon>Chordata</taxon>
        <taxon>Craniata</taxon>
        <taxon>Vertebrata</taxon>
        <taxon>Euteleostomi</taxon>
        <taxon>Lepidosauria</taxon>
        <taxon>Squamata</taxon>
        <taxon>Bifurcata</taxon>
        <taxon>Unidentata</taxon>
        <taxon>Episquamata</taxon>
        <taxon>Toxicofera</taxon>
        <taxon>Iguania</taxon>
        <taxon>Phrynosomatidae</taxon>
        <taxon>Phrynosomatinae</taxon>
        <taxon>Phrynosoma</taxon>
    </lineage>
</organism>
<comment type="caution">
    <text evidence="1">The sequence shown here is derived from an EMBL/GenBank/DDBJ whole genome shotgun (WGS) entry which is preliminary data.</text>
</comment>
<proteinExistence type="predicted"/>
<dbReference type="InterPro" id="IPR032675">
    <property type="entry name" value="LRR_dom_sf"/>
</dbReference>
<gene>
    <name evidence="1" type="ORF">JD844_013502</name>
</gene>
<dbReference type="Gene3D" id="3.80.10.10">
    <property type="entry name" value="Ribonuclease Inhibitor"/>
    <property type="match status" value="2"/>
</dbReference>
<accession>A0ABQ7TM39</accession>
<sequence length="479" mass="54603">MRKKESMTPPVLRSLLVPLLTELDLSFCPYLVNRSLVQMIIVRCKNLTILNLSRCTEIPAEALVDLVKAFPRLQSLNLSRTQCDTQVLLAVRSYCQRLQDLNISYCERLSPMSLLHLVYDPIAGSHCSQALKTLTTGPQGPGRNRNAVLWSLVFVLLALPNLEGLFHDFHVVAVCLIYYQEFDNTHIPPGFPSLERLARRRRSNPLNESSSELTVGLRLIYELYEDFWPMVYSVCPNMNAASIILSGRSALDQSFWRCSNLTKLSIRSREPMDMREVLPVVTSLKAQLEQLLLGGFSFVDELSFHALLHHCVNLQTLKIVYFSPFVCYPGSPTNATPIRWDLNLLPRGMPNLRGFVLSQADAENSLPYWHGLQLRECLESLLKHSPCLEEVGLSYLSFNLDQTFQNVLAATPGTALRNLRKLTLEKVNVSFNTIQQLLLSDNELSCLKLFLCSEINEEMYDNLLRIVREENLEVDIEWR</sequence>
<evidence type="ECO:0000313" key="2">
    <source>
        <dbReference type="Proteomes" id="UP000826234"/>
    </source>
</evidence>
<protein>
    <submittedName>
        <fullName evidence="1">Uncharacterized protein</fullName>
    </submittedName>
</protein>
<keyword evidence="2" id="KW-1185">Reference proteome</keyword>
<dbReference type="EMBL" id="JAIPUX010000439">
    <property type="protein sequence ID" value="KAH0630461.1"/>
    <property type="molecule type" value="Genomic_DNA"/>
</dbReference>
<evidence type="ECO:0000313" key="1">
    <source>
        <dbReference type="EMBL" id="KAH0630461.1"/>
    </source>
</evidence>
<name>A0ABQ7TM39_PHRPL</name>
<dbReference type="Proteomes" id="UP000826234">
    <property type="component" value="Unassembled WGS sequence"/>
</dbReference>
<dbReference type="SUPFAM" id="SSF52058">
    <property type="entry name" value="L domain-like"/>
    <property type="match status" value="1"/>
</dbReference>